<dbReference type="InterPro" id="IPR029063">
    <property type="entry name" value="SAM-dependent_MTases_sf"/>
</dbReference>
<gene>
    <name evidence="2" type="ORF">INT43_006418</name>
</gene>
<keyword evidence="3" id="KW-1185">Reference proteome</keyword>
<dbReference type="Pfam" id="PF13679">
    <property type="entry name" value="Methyltransf_32"/>
    <property type="match status" value="1"/>
</dbReference>
<reference evidence="2" key="1">
    <citation type="submission" date="2020-12" db="EMBL/GenBank/DDBJ databases">
        <title>Metabolic potential, ecology and presence of endohyphal bacteria is reflected in genomic diversity of Mucoromycotina.</title>
        <authorList>
            <person name="Muszewska A."/>
            <person name="Okrasinska A."/>
            <person name="Steczkiewicz K."/>
            <person name="Drgas O."/>
            <person name="Orlowska M."/>
            <person name="Perlinska-Lenart U."/>
            <person name="Aleksandrzak-Piekarczyk T."/>
            <person name="Szatraj K."/>
            <person name="Zielenkiewicz U."/>
            <person name="Pilsyk S."/>
            <person name="Malc E."/>
            <person name="Mieczkowski P."/>
            <person name="Kruszewska J.S."/>
            <person name="Biernat P."/>
            <person name="Pawlowska J."/>
        </authorList>
    </citation>
    <scope>NUCLEOTIDE SEQUENCE</scope>
    <source>
        <strain evidence="2">WA0000067209</strain>
    </source>
</reference>
<evidence type="ECO:0000313" key="3">
    <source>
        <dbReference type="Proteomes" id="UP000654370"/>
    </source>
</evidence>
<dbReference type="OrthoDB" id="10258156at2759"/>
<dbReference type="InterPro" id="IPR025714">
    <property type="entry name" value="Methyltranfer_dom"/>
</dbReference>
<dbReference type="CDD" id="cd02440">
    <property type="entry name" value="AdoMet_MTases"/>
    <property type="match status" value="1"/>
</dbReference>
<sequence length="508" mass="58336">MNARQCRKSHLDAMADQFLPAKKLPIPKHLGEISPLQYLEHLISIKHKYHDLATVHIVDFYTKNYWDLIDPEWQQALMQADSDDDEFIDTCLNLASYYECKSHWPNSLKAYVKEMKDNQLPMFDDTEYNCDHLQCTIDRHLQTGMNDKKAHEVESLSMLIQHVAKSTDMTSIIDLGAGQGYLSRALALQHDMHVLAVDADEIQTCGAKFFQNKAEKSIKGKKIRAIAATEPEAAELIEQVKNGQHTRLHHITQMITLENLPTLLADWTDTSRWKHREVPAKSWMICGLHTCGDLAPTMLQLYQGSPQIGGMISVGCCYHWLTEYNADHPEEAPGFPMSSYLQEHEVRLGSTLRMLACQAPGRWASQREATLSSFKHNLYRAMLQRMMVDKGLASVEKPPVVGRMNNKRDFTSYPVYVRAALKRFKMTGAISDEEAEQFEKQAREKQLDRQIVILWTLRILLSPIIETIILVDRYMYLLETLPDTHIWMWPLFDKVASPRNVVIVGLKK</sequence>
<dbReference type="EMBL" id="JAEPQZ010000003">
    <property type="protein sequence ID" value="KAG2183412.1"/>
    <property type="molecule type" value="Genomic_DNA"/>
</dbReference>
<evidence type="ECO:0000313" key="2">
    <source>
        <dbReference type="EMBL" id="KAG2183412.1"/>
    </source>
</evidence>
<name>A0A8H7UIX0_MORIS</name>
<dbReference type="SUPFAM" id="SSF53335">
    <property type="entry name" value="S-adenosyl-L-methionine-dependent methyltransferases"/>
    <property type="match status" value="1"/>
</dbReference>
<dbReference type="PANTHER" id="PTHR12496">
    <property type="entry name" value="CGI-41 METHYLTRANSFERASE"/>
    <property type="match status" value="1"/>
</dbReference>
<dbReference type="AlphaFoldDB" id="A0A8H7UIX0"/>
<dbReference type="InterPro" id="IPR052220">
    <property type="entry name" value="METTL25"/>
</dbReference>
<dbReference type="PANTHER" id="PTHR12496:SF0">
    <property type="entry name" value="METHYLTRANSFERASE DOMAIN-CONTAINING PROTEIN"/>
    <property type="match status" value="1"/>
</dbReference>
<dbReference type="Proteomes" id="UP000654370">
    <property type="component" value="Unassembled WGS sequence"/>
</dbReference>
<dbReference type="Gene3D" id="3.40.50.150">
    <property type="entry name" value="Vaccinia Virus protein VP39"/>
    <property type="match status" value="1"/>
</dbReference>
<proteinExistence type="predicted"/>
<protein>
    <recommendedName>
        <fullName evidence="1">Methyltransferase domain-containing protein</fullName>
    </recommendedName>
</protein>
<feature type="domain" description="Methyltransferase" evidence="1">
    <location>
        <begin position="148"/>
        <end position="322"/>
    </location>
</feature>
<organism evidence="2 3">
    <name type="scientific">Mortierella isabellina</name>
    <name type="common">Filamentous fungus</name>
    <name type="synonym">Umbelopsis isabellina</name>
    <dbReference type="NCBI Taxonomy" id="91625"/>
    <lineage>
        <taxon>Eukaryota</taxon>
        <taxon>Fungi</taxon>
        <taxon>Fungi incertae sedis</taxon>
        <taxon>Mucoromycota</taxon>
        <taxon>Mucoromycotina</taxon>
        <taxon>Umbelopsidomycetes</taxon>
        <taxon>Umbelopsidales</taxon>
        <taxon>Umbelopsidaceae</taxon>
        <taxon>Umbelopsis</taxon>
    </lineage>
</organism>
<feature type="non-terminal residue" evidence="2">
    <location>
        <position position="1"/>
    </location>
</feature>
<comment type="caution">
    <text evidence="2">The sequence shown here is derived from an EMBL/GenBank/DDBJ whole genome shotgun (WGS) entry which is preliminary data.</text>
</comment>
<evidence type="ECO:0000259" key="1">
    <source>
        <dbReference type="Pfam" id="PF13679"/>
    </source>
</evidence>
<accession>A0A8H7UIX0</accession>